<organism evidence="2">
    <name type="scientific">Sesamum angustifolium</name>
    <dbReference type="NCBI Taxonomy" id="2727405"/>
    <lineage>
        <taxon>Eukaryota</taxon>
        <taxon>Viridiplantae</taxon>
        <taxon>Streptophyta</taxon>
        <taxon>Embryophyta</taxon>
        <taxon>Tracheophyta</taxon>
        <taxon>Spermatophyta</taxon>
        <taxon>Magnoliopsida</taxon>
        <taxon>eudicotyledons</taxon>
        <taxon>Gunneridae</taxon>
        <taxon>Pentapetalae</taxon>
        <taxon>asterids</taxon>
        <taxon>lamiids</taxon>
        <taxon>Lamiales</taxon>
        <taxon>Pedaliaceae</taxon>
        <taxon>Sesamum</taxon>
    </lineage>
</organism>
<dbReference type="EMBL" id="JACGWK010000088">
    <property type="protein sequence ID" value="KAL0307612.1"/>
    <property type="molecule type" value="Genomic_DNA"/>
</dbReference>
<dbReference type="Pfam" id="PF07727">
    <property type="entry name" value="RVT_2"/>
    <property type="match status" value="1"/>
</dbReference>
<reference evidence="2" key="2">
    <citation type="journal article" date="2024" name="Plant">
        <title>Genomic evolution and insights into agronomic trait innovations of Sesamum species.</title>
        <authorList>
            <person name="Miao H."/>
            <person name="Wang L."/>
            <person name="Qu L."/>
            <person name="Liu H."/>
            <person name="Sun Y."/>
            <person name="Le M."/>
            <person name="Wang Q."/>
            <person name="Wei S."/>
            <person name="Zheng Y."/>
            <person name="Lin W."/>
            <person name="Duan Y."/>
            <person name="Cao H."/>
            <person name="Xiong S."/>
            <person name="Wang X."/>
            <person name="Wei L."/>
            <person name="Li C."/>
            <person name="Ma Q."/>
            <person name="Ju M."/>
            <person name="Zhao R."/>
            <person name="Li G."/>
            <person name="Mu C."/>
            <person name="Tian Q."/>
            <person name="Mei H."/>
            <person name="Zhang T."/>
            <person name="Gao T."/>
            <person name="Zhang H."/>
        </authorList>
    </citation>
    <scope>NUCLEOTIDE SEQUENCE</scope>
    <source>
        <strain evidence="2">G01</strain>
    </source>
</reference>
<reference evidence="2" key="1">
    <citation type="submission" date="2020-06" db="EMBL/GenBank/DDBJ databases">
        <authorList>
            <person name="Li T."/>
            <person name="Hu X."/>
            <person name="Zhang T."/>
            <person name="Song X."/>
            <person name="Zhang H."/>
            <person name="Dai N."/>
            <person name="Sheng W."/>
            <person name="Hou X."/>
            <person name="Wei L."/>
        </authorList>
    </citation>
    <scope>NUCLEOTIDE SEQUENCE</scope>
    <source>
        <strain evidence="2">G01</strain>
        <tissue evidence="2">Leaf</tissue>
    </source>
</reference>
<feature type="domain" description="Reverse transcriptase Ty1/copia-type" evidence="1">
    <location>
        <begin position="14"/>
        <end position="80"/>
    </location>
</feature>
<dbReference type="InterPro" id="IPR013103">
    <property type="entry name" value="RVT_2"/>
</dbReference>
<evidence type="ECO:0000313" key="2">
    <source>
        <dbReference type="EMBL" id="KAL0307612.1"/>
    </source>
</evidence>
<feature type="non-terminal residue" evidence="2">
    <location>
        <position position="1"/>
    </location>
</feature>
<proteinExistence type="predicted"/>
<gene>
    <name evidence="2" type="ORF">Sangu_3019700</name>
</gene>
<name>A0AAW2KNL2_9LAMI</name>
<comment type="caution">
    <text evidence="2">The sequence shown here is derived from an EMBL/GenBank/DDBJ whole genome shotgun (WGS) entry which is preliminary data.</text>
</comment>
<accession>A0AAW2KNL2</accession>
<evidence type="ECO:0000259" key="1">
    <source>
        <dbReference type="Pfam" id="PF07727"/>
    </source>
</evidence>
<dbReference type="AlphaFoldDB" id="A0AAW2KNL2"/>
<protein>
    <submittedName>
        <fullName evidence="2">Retrovirus-related Pol polyprotein from transposon RE2</fullName>
    </submittedName>
</protein>
<sequence>LDGFKSSLNPSRPPKAFRLVGYKWAYKHKLEVDGEVTAFKAWLVAKGYTQRPRVEFEETYSPIAMAKSILILLAIAAWCDYKI</sequence>